<evidence type="ECO:0000313" key="2">
    <source>
        <dbReference type="EMBL" id="EOA29036.1"/>
    </source>
</evidence>
<gene>
    <name evidence="2" type="ORF">CARUB_v10025290mg</name>
    <name evidence="3" type="ORF">CARUB_v10025413mg</name>
</gene>
<feature type="chain" id="PRO_5015101086" evidence="1">
    <location>
        <begin position="26"/>
        <end position="79"/>
    </location>
</feature>
<organism evidence="3 4">
    <name type="scientific">Capsella rubella</name>
    <dbReference type="NCBI Taxonomy" id="81985"/>
    <lineage>
        <taxon>Eukaryota</taxon>
        <taxon>Viridiplantae</taxon>
        <taxon>Streptophyta</taxon>
        <taxon>Embryophyta</taxon>
        <taxon>Tracheophyta</taxon>
        <taxon>Spermatophyta</taxon>
        <taxon>Magnoliopsida</taxon>
        <taxon>eudicotyledons</taxon>
        <taxon>Gunneridae</taxon>
        <taxon>Pentapetalae</taxon>
        <taxon>rosids</taxon>
        <taxon>malvids</taxon>
        <taxon>Brassicales</taxon>
        <taxon>Brassicaceae</taxon>
        <taxon>Camelineae</taxon>
        <taxon>Capsella</taxon>
    </lineage>
</organism>
<protein>
    <submittedName>
        <fullName evidence="3">Uncharacterized protein</fullName>
    </submittedName>
</protein>
<dbReference type="EMBL" id="KB870808">
    <property type="protein sequence ID" value="EOA29144.1"/>
    <property type="molecule type" value="Genomic_DNA"/>
</dbReference>
<sequence>MKSATLLVVSCVLMFLVMHNAKVEAEEHAPLLVEFIPDTPCNPNPAKAAQQCLRETHDKYYTHCKCKNQAGGHDCSCLH</sequence>
<dbReference type="Proteomes" id="UP000029121">
    <property type="component" value="Unassembled WGS sequence"/>
</dbReference>
<feature type="signal peptide" evidence="1">
    <location>
        <begin position="1"/>
        <end position="25"/>
    </location>
</feature>
<evidence type="ECO:0000256" key="1">
    <source>
        <dbReference type="SAM" id="SignalP"/>
    </source>
</evidence>
<dbReference type="KEGG" id="crb:17889439"/>
<reference evidence="3" key="2">
    <citation type="journal article" date="2013" name="Nat. Genet.">
        <title>Genome sequencing of Capsella rubella.</title>
        <authorList>
            <person name="Schmutz J."/>
            <person name="Prochnik S."/>
            <person name="Nordborg M."/>
            <person name="Weigel D."/>
            <person name="Rokhsar D."/>
            <person name="Wright S."/>
        </authorList>
    </citation>
    <scope>NUCLEOTIDE SEQUENCE</scope>
</reference>
<dbReference type="AlphaFoldDB" id="R0HHJ7"/>
<keyword evidence="4" id="KW-1185">Reference proteome</keyword>
<dbReference type="EMBL" id="KB870808">
    <property type="protein sequence ID" value="EOA29036.1"/>
    <property type="molecule type" value="Genomic_DNA"/>
</dbReference>
<dbReference type="OrthoDB" id="1106866at2759"/>
<name>R0HHJ7_9BRAS</name>
<evidence type="ECO:0000313" key="3">
    <source>
        <dbReference type="EMBL" id="EOA29144.1"/>
    </source>
</evidence>
<reference evidence="4" key="1">
    <citation type="journal article" date="2013" name="Nat. Genet.">
        <title>The Capsella rubella genome and the genomic consequences of rapid mating system evolution.</title>
        <authorList>
            <person name="Slotte T."/>
            <person name="Hazzouri K.M."/>
            <person name="Agren J.A."/>
            <person name="Koenig D."/>
            <person name="Maumus F."/>
            <person name="Guo Y.L."/>
            <person name="Steige K."/>
            <person name="Platts A.E."/>
            <person name="Escobar J.S."/>
            <person name="Newman L.K."/>
            <person name="Wang W."/>
            <person name="Mandakova T."/>
            <person name="Vello E."/>
            <person name="Smith L.M."/>
            <person name="Henz S.R."/>
            <person name="Steffen J."/>
            <person name="Takuno S."/>
            <person name="Brandvain Y."/>
            <person name="Coop G."/>
            <person name="Andolfatto P."/>
            <person name="Hu T.T."/>
            <person name="Blanchette M."/>
            <person name="Clark R.M."/>
            <person name="Quesneville H."/>
            <person name="Nordborg M."/>
            <person name="Gaut B.S."/>
            <person name="Lysak M.A."/>
            <person name="Jenkins J."/>
            <person name="Grimwood J."/>
            <person name="Chapman J."/>
            <person name="Prochnik S."/>
            <person name="Shu S."/>
            <person name="Rokhsar D."/>
            <person name="Schmutz J."/>
            <person name="Weigel D."/>
            <person name="Wright S.I."/>
        </authorList>
    </citation>
    <scope>NUCLEOTIDE SEQUENCE [LARGE SCALE GENOMIC DNA]</scope>
    <source>
        <strain evidence="4">cv. Monte Gargano</strain>
    </source>
</reference>
<accession>R0HHJ7</accession>
<keyword evidence="1" id="KW-0732">Signal</keyword>
<dbReference type="KEGG" id="crb:17888333"/>
<evidence type="ECO:0000313" key="4">
    <source>
        <dbReference type="Proteomes" id="UP000029121"/>
    </source>
</evidence>
<proteinExistence type="predicted"/>